<feature type="binding site" evidence="9">
    <location>
        <position position="329"/>
    </location>
    <ligand>
        <name>ATP</name>
        <dbReference type="ChEBI" id="CHEBI:30616"/>
    </ligand>
</feature>
<dbReference type="Gene3D" id="3.40.50.11260">
    <property type="match status" value="1"/>
</dbReference>
<evidence type="ECO:0000256" key="7">
    <source>
        <dbReference type="ARBA" id="ARBA00023186"/>
    </source>
</evidence>
<feature type="region of interest" description="A; substrate-binding" evidence="8">
    <location>
        <begin position="1"/>
        <end position="329"/>
    </location>
</feature>
<dbReference type="GO" id="GO:0016887">
    <property type="term" value="F:ATP hydrolysis activity"/>
    <property type="evidence" value="ECO:0007669"/>
    <property type="project" value="InterPro"/>
</dbReference>
<dbReference type="GO" id="GO:0005524">
    <property type="term" value="F:ATP binding"/>
    <property type="evidence" value="ECO:0007669"/>
    <property type="project" value="UniProtKB-UniRule"/>
</dbReference>
<feature type="binding site" evidence="9">
    <location>
        <position position="99"/>
    </location>
    <ligand>
        <name>ATP</name>
        <dbReference type="ChEBI" id="CHEBI:30616"/>
    </ligand>
</feature>
<dbReference type="PIRSF" id="PIRSF002583">
    <property type="entry name" value="Hsp90"/>
    <property type="match status" value="1"/>
</dbReference>
<keyword evidence="7 8" id="KW-0143">Chaperone</keyword>
<feature type="region of interest" description="C" evidence="8">
    <location>
        <begin position="548"/>
        <end position="627"/>
    </location>
</feature>
<dbReference type="FunFam" id="3.30.230.80:FF:000004">
    <property type="entry name" value="Heat shock protein 75 kDa"/>
    <property type="match status" value="1"/>
</dbReference>
<name>A0A9D2WNR8_9FIRM</name>
<dbReference type="FunFam" id="3.30.565.10:FF:000009">
    <property type="entry name" value="Molecular chaperone HtpG"/>
    <property type="match status" value="1"/>
</dbReference>
<comment type="caution">
    <text evidence="10">The sequence shown here is derived from an EMBL/GenBank/DDBJ whole genome shotgun (WGS) entry which is preliminary data.</text>
</comment>
<proteinExistence type="inferred from homology"/>
<dbReference type="Pfam" id="PF00183">
    <property type="entry name" value="HSP90"/>
    <property type="match status" value="1"/>
</dbReference>
<evidence type="ECO:0000256" key="2">
    <source>
        <dbReference type="ARBA" id="ARBA00008239"/>
    </source>
</evidence>
<keyword evidence="6 8" id="KW-0346">Stress response</keyword>
<gene>
    <name evidence="8 10" type="primary">htpG</name>
    <name evidence="10" type="ORF">SPSYN_02560</name>
</gene>
<dbReference type="InterPro" id="IPR020575">
    <property type="entry name" value="Hsp90_N"/>
</dbReference>
<dbReference type="SUPFAM" id="SSF55874">
    <property type="entry name" value="ATPase domain of HSP90 chaperone/DNA topoisomerase II/histidine kinase"/>
    <property type="match status" value="1"/>
</dbReference>
<evidence type="ECO:0000313" key="11">
    <source>
        <dbReference type="Proteomes" id="UP000798488"/>
    </source>
</evidence>
<evidence type="ECO:0000313" key="10">
    <source>
        <dbReference type="EMBL" id="KAF1084156.1"/>
    </source>
</evidence>
<dbReference type="RefSeq" id="WP_161822851.1">
    <property type="nucleotide sequence ID" value="NZ_LSRS01000006.1"/>
</dbReference>
<dbReference type="InterPro" id="IPR036890">
    <property type="entry name" value="HATPase_C_sf"/>
</dbReference>
<comment type="similarity">
    <text evidence="2 8">Belongs to the heat shock protein 90 family.</text>
</comment>
<dbReference type="InterPro" id="IPR020568">
    <property type="entry name" value="Ribosomal_Su5_D2-typ_SF"/>
</dbReference>
<feature type="binding site" evidence="9">
    <location>
        <begin position="128"/>
        <end position="133"/>
    </location>
    <ligand>
        <name>ATP</name>
        <dbReference type="ChEBI" id="CHEBI:30616"/>
    </ligand>
</feature>
<comment type="function">
    <text evidence="8">Molecular chaperone. Has ATPase activity.</text>
</comment>
<dbReference type="Gene3D" id="3.30.230.80">
    <property type="match status" value="1"/>
</dbReference>
<keyword evidence="5 8" id="KW-0067">ATP-binding</keyword>
<evidence type="ECO:0000256" key="6">
    <source>
        <dbReference type="ARBA" id="ARBA00023016"/>
    </source>
</evidence>
<evidence type="ECO:0000256" key="9">
    <source>
        <dbReference type="PIRSR" id="PIRSR002583-1"/>
    </source>
</evidence>
<dbReference type="GO" id="GO:0140662">
    <property type="term" value="F:ATP-dependent protein folding chaperone"/>
    <property type="evidence" value="ECO:0007669"/>
    <property type="project" value="InterPro"/>
</dbReference>
<sequence>MADEADNKQQQTLEFQAEVKQLLDIVINSLYTDREIFLRELVSNAADALEKLRYRTITDKEVTDPNLPLEITIEVNEQDKTLTISDTGTGMTRDELVDNLGTIARSGSKAFLQQLAEAEQKDLNLIGQFGVGFYSAFMVAKRVRVLTRSFVPGEEGCEWVSDGVGSYTIDQATGLTRGTKIILELKDDAGEFASPDTIKRIIKRYSNFVPFPIILAGEKINTVQAIWVRNKNEITDEEYTEFYKFIANAYDEPYYRLHFSADAPLAINALLFVPQENLERYGFGKTEPGVALYCRKVMLQQKAEGLLPEWLRFVKGVVDSEDIPINISRETMQDSALVGRLRKVLTGRFLKFLGEQAKTDPDKYGEFWKKFGIFLKEGAASDFIYSQDIAPLLRFESSKSEPGKYVSLDEYLERMPENQKHIYYINGPTREVIEAGPYLEAFKLRDMEVLYTHEPVDDFVLTNLAQYKEKKLVSADQPELDLPDTQADLADSGDAGKLEGLELKNLLAFMKQALGDKVSEVRESKRLVDSPAVLINMDEGMTSSMQRVMQALQKEFGGTGFGQKALEINPGHKLVKSLEALRQNDADFAALAVEQIYDNALIAAGLLTDPRDMVDRMYRILERALAE</sequence>
<organism evidence="10 11">
    <name type="scientific">Sporotomaculum syntrophicum</name>
    <dbReference type="NCBI Taxonomy" id="182264"/>
    <lineage>
        <taxon>Bacteria</taxon>
        <taxon>Bacillati</taxon>
        <taxon>Bacillota</taxon>
        <taxon>Clostridia</taxon>
        <taxon>Eubacteriales</taxon>
        <taxon>Desulfallaceae</taxon>
        <taxon>Sporotomaculum</taxon>
    </lineage>
</organism>
<keyword evidence="3 8" id="KW-0963">Cytoplasm</keyword>
<dbReference type="HAMAP" id="MF_00505">
    <property type="entry name" value="HSP90"/>
    <property type="match status" value="1"/>
</dbReference>
<dbReference type="SUPFAM" id="SSF110942">
    <property type="entry name" value="HSP90 C-terminal domain"/>
    <property type="match status" value="1"/>
</dbReference>
<keyword evidence="4 8" id="KW-0547">Nucleotide-binding</keyword>
<dbReference type="Proteomes" id="UP000798488">
    <property type="component" value="Unassembled WGS sequence"/>
</dbReference>
<keyword evidence="11" id="KW-1185">Reference proteome</keyword>
<dbReference type="PRINTS" id="PR00775">
    <property type="entry name" value="HEATSHOCK90"/>
</dbReference>
<dbReference type="InterPro" id="IPR001404">
    <property type="entry name" value="Hsp90_fam"/>
</dbReference>
<comment type="subunit">
    <text evidence="8">Homodimer.</text>
</comment>
<dbReference type="EMBL" id="LSRS01000006">
    <property type="protein sequence ID" value="KAF1084156.1"/>
    <property type="molecule type" value="Genomic_DNA"/>
</dbReference>
<dbReference type="NCBIfam" id="NF003555">
    <property type="entry name" value="PRK05218.1"/>
    <property type="match status" value="1"/>
</dbReference>
<dbReference type="GO" id="GO:0051082">
    <property type="term" value="F:unfolded protein binding"/>
    <property type="evidence" value="ECO:0007669"/>
    <property type="project" value="UniProtKB-UniRule"/>
</dbReference>
<dbReference type="PANTHER" id="PTHR11528">
    <property type="entry name" value="HEAT SHOCK PROTEIN 90 FAMILY MEMBER"/>
    <property type="match status" value="1"/>
</dbReference>
<dbReference type="GO" id="GO:0005737">
    <property type="term" value="C:cytoplasm"/>
    <property type="evidence" value="ECO:0007669"/>
    <property type="project" value="UniProtKB-SubCell"/>
</dbReference>
<evidence type="ECO:0000256" key="4">
    <source>
        <dbReference type="ARBA" id="ARBA00022741"/>
    </source>
</evidence>
<evidence type="ECO:0000256" key="8">
    <source>
        <dbReference type="HAMAP-Rule" id="MF_00505"/>
    </source>
</evidence>
<feature type="binding site" evidence="9">
    <location>
        <position position="86"/>
    </location>
    <ligand>
        <name>ATP</name>
        <dbReference type="ChEBI" id="CHEBI:30616"/>
    </ligand>
</feature>
<accession>A0A9D2WNR8</accession>
<dbReference type="OrthoDB" id="9802640at2"/>
<dbReference type="InterPro" id="IPR037196">
    <property type="entry name" value="HSP90_C"/>
</dbReference>
<dbReference type="AlphaFoldDB" id="A0A9D2WNR8"/>
<protein>
    <recommendedName>
        <fullName evidence="8">Chaperone protein HtpG</fullName>
    </recommendedName>
    <alternativeName>
        <fullName evidence="8">Heat shock protein HtpG</fullName>
    </alternativeName>
    <alternativeName>
        <fullName evidence="8">High temperature protein G</fullName>
    </alternativeName>
</protein>
<comment type="caution">
    <text evidence="8">Lacks conserved residue(s) required for the propagation of feature annotation.</text>
</comment>
<dbReference type="CDD" id="cd16927">
    <property type="entry name" value="HATPase_Hsp90-like"/>
    <property type="match status" value="1"/>
</dbReference>
<dbReference type="Pfam" id="PF13589">
    <property type="entry name" value="HATPase_c_3"/>
    <property type="match status" value="1"/>
</dbReference>
<feature type="binding site" evidence="9">
    <location>
        <begin position="106"/>
        <end position="107"/>
    </location>
    <ligand>
        <name>ATP</name>
        <dbReference type="ChEBI" id="CHEBI:30616"/>
    </ligand>
</feature>
<evidence type="ECO:0000256" key="1">
    <source>
        <dbReference type="ARBA" id="ARBA00004496"/>
    </source>
</evidence>
<dbReference type="Gene3D" id="3.30.565.10">
    <property type="entry name" value="Histidine kinase-like ATPase, C-terminal domain"/>
    <property type="match status" value="1"/>
</dbReference>
<dbReference type="Gene3D" id="1.20.120.790">
    <property type="entry name" value="Heat shock protein 90, C-terminal domain"/>
    <property type="match status" value="1"/>
</dbReference>
<feature type="binding site" evidence="9">
    <location>
        <position position="40"/>
    </location>
    <ligand>
        <name>ATP</name>
        <dbReference type="ChEBI" id="CHEBI:30616"/>
    </ligand>
</feature>
<reference evidence="10" key="1">
    <citation type="submission" date="2016-02" db="EMBL/GenBank/DDBJ databases">
        <title>Draft Genome Sequence of Sporotomaculum syntrophicum Strain FB, a Syntrophic Benzoate Degrader.</title>
        <authorList>
            <person name="Nobu M.K."/>
            <person name="Narihiro T."/>
            <person name="Qiu Y.-L."/>
            <person name="Ohashi A."/>
            <person name="Liu W.-T."/>
            <person name="Yuji S."/>
        </authorList>
    </citation>
    <scope>NUCLEOTIDE SEQUENCE</scope>
    <source>
        <strain evidence="10">FB</strain>
    </source>
</reference>
<evidence type="ECO:0000256" key="5">
    <source>
        <dbReference type="ARBA" id="ARBA00022840"/>
    </source>
</evidence>
<comment type="subcellular location">
    <subcellularLocation>
        <location evidence="1 8">Cytoplasm</location>
    </subcellularLocation>
</comment>
<dbReference type="FunFam" id="3.40.50.11260:FF:000004">
    <property type="entry name" value="Heat shock protein 75 mitochondrial"/>
    <property type="match status" value="1"/>
</dbReference>
<dbReference type="InterPro" id="IPR019805">
    <property type="entry name" value="Heat_shock_protein_90_CS"/>
</dbReference>
<evidence type="ECO:0000256" key="3">
    <source>
        <dbReference type="ARBA" id="ARBA00022490"/>
    </source>
</evidence>
<feature type="binding site" evidence="9">
    <location>
        <position position="44"/>
    </location>
    <ligand>
        <name>ATP</name>
        <dbReference type="ChEBI" id="CHEBI:30616"/>
    </ligand>
</feature>
<feature type="binding site" evidence="9">
    <location>
        <position position="179"/>
    </location>
    <ligand>
        <name>ATP</name>
        <dbReference type="ChEBI" id="CHEBI:30616"/>
    </ligand>
</feature>
<dbReference type="PROSITE" id="PS00298">
    <property type="entry name" value="HSP90"/>
    <property type="match status" value="1"/>
</dbReference>
<feature type="binding site" evidence="9">
    <location>
        <position position="91"/>
    </location>
    <ligand>
        <name>ATP</name>
        <dbReference type="ChEBI" id="CHEBI:30616"/>
    </ligand>
</feature>
<dbReference type="SUPFAM" id="SSF54211">
    <property type="entry name" value="Ribosomal protein S5 domain 2-like"/>
    <property type="match status" value="1"/>
</dbReference>